<name>A0ACA9PZV3_9GLOM</name>
<sequence length="182" mass="20418">LGHLLDRPRHVNEFVLLFRGIGFGIELTFIQVFTLIISIPINAIPIAGTVLYCIVNGWTLAWGHQVHYHMMIREWDVKTSREFAFKNWYDYISFGTVGMALQLIPVANFVFFWTTIVGAALWTADVLIEEQKAVDDEVDPNEQNVTVEAVGTSYQNTPIIDGSVVNVTTPAVNNYGATLNTK</sequence>
<keyword evidence="2" id="KW-1185">Reference proteome</keyword>
<protein>
    <submittedName>
        <fullName evidence="1">18110_t:CDS:1</fullName>
    </submittedName>
</protein>
<evidence type="ECO:0000313" key="1">
    <source>
        <dbReference type="EMBL" id="CAG8727194.1"/>
    </source>
</evidence>
<comment type="caution">
    <text evidence="1">The sequence shown here is derived from an EMBL/GenBank/DDBJ whole genome shotgun (WGS) entry which is preliminary data.</text>
</comment>
<dbReference type="EMBL" id="CAJVQC010024640">
    <property type="protein sequence ID" value="CAG8727194.1"/>
    <property type="molecule type" value="Genomic_DNA"/>
</dbReference>
<accession>A0ACA9PZV3</accession>
<dbReference type="Proteomes" id="UP000789920">
    <property type="component" value="Unassembled WGS sequence"/>
</dbReference>
<gene>
    <name evidence="1" type="ORF">RPERSI_LOCUS11803</name>
</gene>
<feature type="non-terminal residue" evidence="1">
    <location>
        <position position="1"/>
    </location>
</feature>
<reference evidence="1" key="1">
    <citation type="submission" date="2021-06" db="EMBL/GenBank/DDBJ databases">
        <authorList>
            <person name="Kallberg Y."/>
            <person name="Tangrot J."/>
            <person name="Rosling A."/>
        </authorList>
    </citation>
    <scope>NUCLEOTIDE SEQUENCE</scope>
    <source>
        <strain evidence="1">MA461A</strain>
    </source>
</reference>
<evidence type="ECO:0000313" key="2">
    <source>
        <dbReference type="Proteomes" id="UP000789920"/>
    </source>
</evidence>
<proteinExistence type="predicted"/>
<organism evidence="1 2">
    <name type="scientific">Racocetra persica</name>
    <dbReference type="NCBI Taxonomy" id="160502"/>
    <lineage>
        <taxon>Eukaryota</taxon>
        <taxon>Fungi</taxon>
        <taxon>Fungi incertae sedis</taxon>
        <taxon>Mucoromycota</taxon>
        <taxon>Glomeromycotina</taxon>
        <taxon>Glomeromycetes</taxon>
        <taxon>Diversisporales</taxon>
        <taxon>Gigasporaceae</taxon>
        <taxon>Racocetra</taxon>
    </lineage>
</organism>